<keyword evidence="12" id="KW-0812">Transmembrane</keyword>
<sequence>MLPDNEYIVNNNNHHYESTTIINDKKITNGNGIIVADKNHQDHQHHHNYQNGQRKNHVRVAVVGGGLVGSMISCFLARRGYQVDLYEMRNDPRKSEHVVGKSINLALSERGRSALRSLGLEKEIMEKYSIKMYSRMIHDLNGQKRIIPYGTRPDQYILSVSRRFLNELLLSKAEKYENVHIHFEHKLLQANLKQGHLTFQAMIDNNNNNVDNDNAFNDKQGKQQQSPHQHSKQVESNSDIILGCDGAYSAVRRHMIKLLLLDYSQKYIEHGYLELCIPPTKSGDYAMEPNHLHIWPRGEFMMIALPNLDRSFTVTLFMQFKIFERLTDETKLLNFFEKYFSDSIPLLTKDGLIQTFFSTKPSPLISIKCKPYNYEDKVLLMGDAAHAMVPFYGQGMNCGFEDCIELDELIEQHGNDKLDSVLDIFTEKRVDNCHAIIDLAMYNYVEMRDLVNKRSFLIRKTFDNMMHRLFPKIWTPLYSMVTFSRTPYHRCIEDKRWQDAMIDRILKFFFIIFGLLMFLIAAKLFDSNPTLKTKPN</sequence>
<dbReference type="GO" id="GO:0071949">
    <property type="term" value="F:FAD binding"/>
    <property type="evidence" value="ECO:0007669"/>
    <property type="project" value="InterPro"/>
</dbReference>
<dbReference type="EMBL" id="ASGP02000004">
    <property type="protein sequence ID" value="KAH9511915.1"/>
    <property type="molecule type" value="Genomic_DNA"/>
</dbReference>
<gene>
    <name evidence="15" type="ORF">DERF_010338</name>
    <name evidence="14" type="ORF">HUG17_0306</name>
</gene>
<keyword evidence="12" id="KW-1133">Transmembrane helix</keyword>
<evidence type="ECO:0000256" key="6">
    <source>
        <dbReference type="ARBA" id="ARBA00023002"/>
    </source>
</evidence>
<dbReference type="EC" id="1.14.13.9" evidence="10"/>
<evidence type="ECO:0000256" key="2">
    <source>
        <dbReference type="ARBA" id="ARBA00022630"/>
    </source>
</evidence>
<dbReference type="PANTHER" id="PTHR46028">
    <property type="entry name" value="KYNURENINE 3-MONOOXYGENASE"/>
    <property type="match status" value="1"/>
</dbReference>
<evidence type="ECO:0000256" key="12">
    <source>
        <dbReference type="SAM" id="Phobius"/>
    </source>
</evidence>
<comment type="similarity">
    <text evidence="10">Belongs to the aromatic-ring hydroxylase family. KMO subfamily.</text>
</comment>
<dbReference type="Proteomes" id="UP000828236">
    <property type="component" value="Unassembled WGS sequence"/>
</dbReference>
<dbReference type="Pfam" id="PF01494">
    <property type="entry name" value="FAD_binding_3"/>
    <property type="match status" value="1"/>
</dbReference>
<dbReference type="SUPFAM" id="SSF51905">
    <property type="entry name" value="FAD/NAD(P)-binding domain"/>
    <property type="match status" value="1"/>
</dbReference>
<evidence type="ECO:0000256" key="8">
    <source>
        <dbReference type="ARBA" id="ARBA00023128"/>
    </source>
</evidence>
<evidence type="ECO:0000256" key="3">
    <source>
        <dbReference type="ARBA" id="ARBA00022642"/>
    </source>
</evidence>
<proteinExistence type="inferred from homology"/>
<protein>
    <recommendedName>
        <fullName evidence="10">Kynurenine 3-monooxygenase</fullName>
        <ecNumber evidence="10">1.14.13.9</ecNumber>
    </recommendedName>
    <alternativeName>
        <fullName evidence="10">Kynurenine 3-hydroxylase</fullName>
    </alternativeName>
</protein>
<keyword evidence="8 10" id="KW-0496">Mitochondrion</keyword>
<dbReference type="PRINTS" id="PR00420">
    <property type="entry name" value="RNGMNOXGNASE"/>
</dbReference>
<dbReference type="GO" id="GO:0005741">
    <property type="term" value="C:mitochondrial outer membrane"/>
    <property type="evidence" value="ECO:0007669"/>
    <property type="project" value="TreeGrafter"/>
</dbReference>
<feature type="domain" description="FAD-binding" evidence="13">
    <location>
        <begin position="58"/>
        <end position="438"/>
    </location>
</feature>
<name>A0A922L4X1_DERFA</name>
<feature type="compositionally biased region" description="Low complexity" evidence="11">
    <location>
        <begin position="208"/>
        <end position="228"/>
    </location>
</feature>
<dbReference type="HAMAP" id="MF_01971">
    <property type="entry name" value="Kynurenine_monooxygenase"/>
    <property type="match status" value="1"/>
</dbReference>
<evidence type="ECO:0000256" key="11">
    <source>
        <dbReference type="SAM" id="MobiDB-lite"/>
    </source>
</evidence>
<evidence type="ECO:0000256" key="1">
    <source>
        <dbReference type="ARBA" id="ARBA00001974"/>
    </source>
</evidence>
<evidence type="ECO:0000256" key="7">
    <source>
        <dbReference type="ARBA" id="ARBA00023033"/>
    </source>
</evidence>
<reference evidence="15" key="4">
    <citation type="journal article" date="2022" name="Res Sq">
        <title>Comparative Genomics Reveals Insights into the Divergent Evolution of Astigmatic Mites and Household Pest Adaptations.</title>
        <authorList>
            <person name="Xiong Q."/>
            <person name="Wan A.T.-Y."/>
            <person name="Liu X.-Y."/>
            <person name="Fung C.S.-H."/>
            <person name="Xiao X."/>
            <person name="Malainual N."/>
            <person name="Hou J."/>
            <person name="Wang L."/>
            <person name="Wang M."/>
            <person name="Yang K."/>
            <person name="Cui Y."/>
            <person name="Leung E."/>
            <person name="Nong W."/>
            <person name="Shin S.-K."/>
            <person name="Au S."/>
            <person name="Jeong K.Y."/>
            <person name="Chew F.T."/>
            <person name="Hui J."/>
            <person name="Leung T.F."/>
            <person name="Tungtrongchitr A."/>
            <person name="Zhong N."/>
            <person name="Liu Z."/>
            <person name="Tsui S."/>
        </authorList>
    </citation>
    <scope>NUCLEOTIDE SEQUENCE</scope>
    <source>
        <strain evidence="15">Derf</strain>
        <tissue evidence="15">Whole organism</tissue>
    </source>
</reference>
<dbReference type="OrthoDB" id="10053569at2759"/>
<dbReference type="AlphaFoldDB" id="A0A922L4X1"/>
<evidence type="ECO:0000313" key="16">
    <source>
        <dbReference type="Proteomes" id="UP000790347"/>
    </source>
</evidence>
<organism evidence="15 16">
    <name type="scientific">Dermatophagoides farinae</name>
    <name type="common">American house dust mite</name>
    <dbReference type="NCBI Taxonomy" id="6954"/>
    <lineage>
        <taxon>Eukaryota</taxon>
        <taxon>Metazoa</taxon>
        <taxon>Ecdysozoa</taxon>
        <taxon>Arthropoda</taxon>
        <taxon>Chelicerata</taxon>
        <taxon>Arachnida</taxon>
        <taxon>Acari</taxon>
        <taxon>Acariformes</taxon>
        <taxon>Sarcoptiformes</taxon>
        <taxon>Astigmata</taxon>
        <taxon>Psoroptidia</taxon>
        <taxon>Analgoidea</taxon>
        <taxon>Pyroglyphidae</taxon>
        <taxon>Dermatophagoidinae</taxon>
        <taxon>Dermatophagoides</taxon>
    </lineage>
</organism>
<dbReference type="GO" id="GO:0004502">
    <property type="term" value="F:kynurenine 3-monooxygenase activity"/>
    <property type="evidence" value="ECO:0007669"/>
    <property type="project" value="UniProtKB-UniRule"/>
</dbReference>
<keyword evidence="3 10" id="KW-0662">Pyridine nucleotide biosynthesis</keyword>
<keyword evidence="10 12" id="KW-0472">Membrane</keyword>
<dbReference type="PANTHER" id="PTHR46028:SF2">
    <property type="entry name" value="KYNURENINE 3-MONOOXYGENASE"/>
    <property type="match status" value="1"/>
</dbReference>
<accession>A0A922L4X1</accession>
<comment type="function">
    <text evidence="10">Catalyzes the hydroxylation of L-kynurenine (L-Kyn) to form 3-hydroxy-L-kynurenine (L-3OHKyn). Required for synthesis of quinolinic acid.</text>
</comment>
<evidence type="ECO:0000256" key="4">
    <source>
        <dbReference type="ARBA" id="ARBA00022827"/>
    </source>
</evidence>
<dbReference type="GO" id="GO:0043420">
    <property type="term" value="P:anthranilate metabolic process"/>
    <property type="evidence" value="ECO:0007669"/>
    <property type="project" value="UniProtKB-UniRule"/>
</dbReference>
<dbReference type="InterPro" id="IPR002938">
    <property type="entry name" value="FAD-bd"/>
</dbReference>
<dbReference type="GO" id="GO:0034354">
    <property type="term" value="P:'de novo' NAD+ biosynthetic process from L-tryptophan"/>
    <property type="evidence" value="ECO:0007669"/>
    <property type="project" value="UniProtKB-UniRule"/>
</dbReference>
<reference evidence="14" key="3">
    <citation type="journal article" date="2021" name="World Allergy Organ. J.">
        <title>Chromosome-level assembly of Dermatophagoides farinae genome and transcriptome reveals two novel allergens Der f 37 and Der f 39.</title>
        <authorList>
            <person name="Chen J."/>
            <person name="Cai Z."/>
            <person name="Fan D."/>
            <person name="Hu J."/>
            <person name="Hou Y."/>
            <person name="He Y."/>
            <person name="Zhang Z."/>
            <person name="Zhao Z."/>
            <person name="Gao P."/>
            <person name="Hu W."/>
            <person name="Sun J."/>
            <person name="Li J."/>
            <person name="Ji K."/>
        </authorList>
    </citation>
    <scope>NUCLEOTIDE SEQUENCE</scope>
    <source>
        <strain evidence="14">JKM2019</strain>
    </source>
</reference>
<keyword evidence="6 10" id="KW-0560">Oxidoreductase</keyword>
<comment type="subcellular location">
    <subcellularLocation>
        <location evidence="10">Mitochondrion</location>
    </subcellularLocation>
    <subcellularLocation>
        <location evidence="10">Membrane</location>
        <topology evidence="10">Multi-pass membrane protein</topology>
    </subcellularLocation>
</comment>
<dbReference type="GO" id="GO:0019805">
    <property type="term" value="P:quinolinate biosynthetic process"/>
    <property type="evidence" value="ECO:0007669"/>
    <property type="project" value="UniProtKB-UniRule"/>
</dbReference>
<keyword evidence="4 10" id="KW-0274">FAD</keyword>
<comment type="caution">
    <text evidence="15">The sequence shown here is derived from an EMBL/GenBank/DDBJ whole genome shotgun (WGS) entry which is preliminary data.</text>
</comment>
<keyword evidence="16" id="KW-1185">Reference proteome</keyword>
<dbReference type="InterPro" id="IPR036188">
    <property type="entry name" value="FAD/NAD-bd_sf"/>
</dbReference>
<dbReference type="GO" id="GO:0070189">
    <property type="term" value="P:kynurenine metabolic process"/>
    <property type="evidence" value="ECO:0007669"/>
    <property type="project" value="TreeGrafter"/>
</dbReference>
<feature type="transmembrane region" description="Helical" evidence="12">
    <location>
        <begin position="505"/>
        <end position="525"/>
    </location>
</feature>
<reference evidence="14" key="2">
    <citation type="submission" date="2020-06" db="EMBL/GenBank/DDBJ databases">
        <authorList>
            <person name="Ji K."/>
            <person name="Li J."/>
        </authorList>
    </citation>
    <scope>NUCLEOTIDE SEQUENCE</scope>
    <source>
        <strain evidence="14">JKM2019</strain>
        <tissue evidence="14">Whole body</tissue>
    </source>
</reference>
<evidence type="ECO:0000256" key="9">
    <source>
        <dbReference type="ARBA" id="ARBA00047818"/>
    </source>
</evidence>
<feature type="region of interest" description="Disordered" evidence="11">
    <location>
        <begin position="208"/>
        <end position="235"/>
    </location>
</feature>
<evidence type="ECO:0000256" key="5">
    <source>
        <dbReference type="ARBA" id="ARBA00022857"/>
    </source>
</evidence>
<comment type="pathway">
    <text evidence="10">Cofactor biosynthesis; NAD(+) biosynthesis; quinolinate from L-kynurenine: step 1/3.</text>
</comment>
<reference evidence="15" key="1">
    <citation type="submission" date="2013-05" db="EMBL/GenBank/DDBJ databases">
        <authorList>
            <person name="Yim A.K.Y."/>
            <person name="Chan T.F."/>
            <person name="Ji K.M."/>
            <person name="Liu X.Y."/>
            <person name="Zhou J.W."/>
            <person name="Li R.Q."/>
            <person name="Yang K.Y."/>
            <person name="Li J."/>
            <person name="Li M."/>
            <person name="Law P.T.W."/>
            <person name="Wu Y.L."/>
            <person name="Cai Z.L."/>
            <person name="Qin H."/>
            <person name="Bao Y."/>
            <person name="Leung R.K.K."/>
            <person name="Ng P.K.S."/>
            <person name="Zou J."/>
            <person name="Zhong X.J."/>
            <person name="Ran P.X."/>
            <person name="Zhong N.S."/>
            <person name="Liu Z.G."/>
            <person name="Tsui S.K.W."/>
        </authorList>
    </citation>
    <scope>NUCLEOTIDE SEQUENCE</scope>
    <source>
        <strain evidence="15">Derf</strain>
        <tissue evidence="15">Whole organism</tissue>
    </source>
</reference>
<dbReference type="Gene3D" id="3.50.50.60">
    <property type="entry name" value="FAD/NAD(P)-binding domain"/>
    <property type="match status" value="1"/>
</dbReference>
<evidence type="ECO:0000259" key="13">
    <source>
        <dbReference type="Pfam" id="PF01494"/>
    </source>
</evidence>
<dbReference type="Proteomes" id="UP000790347">
    <property type="component" value="Unassembled WGS sequence"/>
</dbReference>
<evidence type="ECO:0000313" key="14">
    <source>
        <dbReference type="EMBL" id="KAH7644768.1"/>
    </source>
</evidence>
<dbReference type="InterPro" id="IPR027545">
    <property type="entry name" value="Kynurenine_monooxygenase"/>
</dbReference>
<dbReference type="EMBL" id="SDOV01000001">
    <property type="protein sequence ID" value="KAH7644768.1"/>
    <property type="molecule type" value="Genomic_DNA"/>
</dbReference>
<keyword evidence="5 10" id="KW-0521">NADP</keyword>
<dbReference type="FunFam" id="3.50.50.60:FF:000129">
    <property type="entry name" value="Kynurenine 3-monooxygenase"/>
    <property type="match status" value="1"/>
</dbReference>
<keyword evidence="2 10" id="KW-0285">Flavoprotein</keyword>
<dbReference type="GO" id="GO:0006569">
    <property type="term" value="P:L-tryptophan catabolic process"/>
    <property type="evidence" value="ECO:0007669"/>
    <property type="project" value="UniProtKB-UniRule"/>
</dbReference>
<evidence type="ECO:0000256" key="10">
    <source>
        <dbReference type="HAMAP-Rule" id="MF_03018"/>
    </source>
</evidence>
<comment type="catalytic activity">
    <reaction evidence="9 10">
        <text>L-kynurenine + NADPH + O2 + H(+) = 3-hydroxy-L-kynurenine + NADP(+) + H2O</text>
        <dbReference type="Rhea" id="RHEA:20545"/>
        <dbReference type="ChEBI" id="CHEBI:15377"/>
        <dbReference type="ChEBI" id="CHEBI:15378"/>
        <dbReference type="ChEBI" id="CHEBI:15379"/>
        <dbReference type="ChEBI" id="CHEBI:57783"/>
        <dbReference type="ChEBI" id="CHEBI:57959"/>
        <dbReference type="ChEBI" id="CHEBI:58125"/>
        <dbReference type="ChEBI" id="CHEBI:58349"/>
        <dbReference type="EC" id="1.14.13.9"/>
    </reaction>
</comment>
<keyword evidence="7 10" id="KW-0503">Monooxygenase</keyword>
<comment type="cofactor">
    <cofactor evidence="1 10">
        <name>FAD</name>
        <dbReference type="ChEBI" id="CHEBI:57692"/>
    </cofactor>
</comment>
<evidence type="ECO:0000313" key="15">
    <source>
        <dbReference type="EMBL" id="KAH9511915.1"/>
    </source>
</evidence>